<evidence type="ECO:0000313" key="2">
    <source>
        <dbReference type="Proteomes" id="UP001055439"/>
    </source>
</evidence>
<organism evidence="1 2">
    <name type="scientific">Musa troglodytarum</name>
    <name type="common">fe'i banana</name>
    <dbReference type="NCBI Taxonomy" id="320322"/>
    <lineage>
        <taxon>Eukaryota</taxon>
        <taxon>Viridiplantae</taxon>
        <taxon>Streptophyta</taxon>
        <taxon>Embryophyta</taxon>
        <taxon>Tracheophyta</taxon>
        <taxon>Spermatophyta</taxon>
        <taxon>Magnoliopsida</taxon>
        <taxon>Liliopsida</taxon>
        <taxon>Zingiberales</taxon>
        <taxon>Musaceae</taxon>
        <taxon>Musa</taxon>
    </lineage>
</organism>
<keyword evidence="2" id="KW-1185">Reference proteome</keyword>
<accession>A0A9E7EE85</accession>
<protein>
    <submittedName>
        <fullName evidence="1">Uncharacterized protein</fullName>
    </submittedName>
</protein>
<dbReference type="EMBL" id="CP097502">
    <property type="protein sequence ID" value="URD75307.1"/>
    <property type="molecule type" value="Genomic_DNA"/>
</dbReference>
<reference evidence="1" key="1">
    <citation type="submission" date="2022-05" db="EMBL/GenBank/DDBJ databases">
        <title>The Musa troglodytarum L. genome provides insights into the mechanism of non-climacteric behaviour and enrichment of carotenoids.</title>
        <authorList>
            <person name="Wang J."/>
        </authorList>
    </citation>
    <scope>NUCLEOTIDE SEQUENCE</scope>
    <source>
        <tissue evidence="1">Leaf</tissue>
    </source>
</reference>
<dbReference type="Proteomes" id="UP001055439">
    <property type="component" value="Chromosome 1"/>
</dbReference>
<name>A0A9E7EE85_9LILI</name>
<dbReference type="AlphaFoldDB" id="A0A9E7EE85"/>
<gene>
    <name evidence="1" type="ORF">MUK42_35513</name>
</gene>
<sequence>MQLVVCQYTGCWNILLHAYVGGEGGKGRKRKEANMVGFEDAQVFISFVSHSSTEDKILRHVKDCYCICKFFTESSDQTARKYVDL</sequence>
<evidence type="ECO:0000313" key="1">
    <source>
        <dbReference type="EMBL" id="URD75307.1"/>
    </source>
</evidence>
<proteinExistence type="predicted"/>